<dbReference type="SUPFAM" id="SSF56112">
    <property type="entry name" value="Protein kinase-like (PK-like)"/>
    <property type="match status" value="1"/>
</dbReference>
<dbReference type="InterPro" id="IPR008271">
    <property type="entry name" value="Ser/Thr_kinase_AS"/>
</dbReference>
<dbReference type="Gene3D" id="1.10.510.10">
    <property type="entry name" value="Transferase(Phosphotransferase) domain 1"/>
    <property type="match status" value="1"/>
</dbReference>
<proteinExistence type="inferred from homology"/>
<evidence type="ECO:0000256" key="1">
    <source>
        <dbReference type="ARBA" id="ARBA00005505"/>
    </source>
</evidence>
<dbReference type="InterPro" id="IPR051138">
    <property type="entry name" value="PIM_Ser/Thr_kinase"/>
</dbReference>
<dbReference type="GO" id="GO:0016301">
    <property type="term" value="F:kinase activity"/>
    <property type="evidence" value="ECO:0007669"/>
    <property type="project" value="UniProtKB-KW"/>
</dbReference>
<feature type="compositionally biased region" description="Low complexity" evidence="11">
    <location>
        <begin position="85"/>
        <end position="97"/>
    </location>
</feature>
<evidence type="ECO:0000256" key="7">
    <source>
        <dbReference type="ARBA" id="ARBA00022840"/>
    </source>
</evidence>
<evidence type="ECO:0000256" key="4">
    <source>
        <dbReference type="ARBA" id="ARBA00022679"/>
    </source>
</evidence>
<dbReference type="PROSITE" id="PS00108">
    <property type="entry name" value="PROTEIN_KINASE_ST"/>
    <property type="match status" value="1"/>
</dbReference>
<keyword evidence="14" id="KW-1185">Reference proteome</keyword>
<dbReference type="PROSITE" id="PS50011">
    <property type="entry name" value="PROTEIN_KINASE_DOM"/>
    <property type="match status" value="1"/>
</dbReference>
<name>A0ABQ8LYI9_LABRO</name>
<evidence type="ECO:0000256" key="2">
    <source>
        <dbReference type="ARBA" id="ARBA00012513"/>
    </source>
</evidence>
<keyword evidence="5 10" id="KW-0547">Nucleotide-binding</keyword>
<dbReference type="EMBL" id="JACTAM010000016">
    <property type="protein sequence ID" value="KAI2655713.1"/>
    <property type="molecule type" value="Genomic_DNA"/>
</dbReference>
<evidence type="ECO:0000256" key="8">
    <source>
        <dbReference type="ARBA" id="ARBA00047899"/>
    </source>
</evidence>
<evidence type="ECO:0000313" key="14">
    <source>
        <dbReference type="Proteomes" id="UP000830375"/>
    </source>
</evidence>
<evidence type="ECO:0000256" key="9">
    <source>
        <dbReference type="ARBA" id="ARBA00048679"/>
    </source>
</evidence>
<evidence type="ECO:0000259" key="12">
    <source>
        <dbReference type="PROSITE" id="PS50011"/>
    </source>
</evidence>
<dbReference type="Gene3D" id="3.30.200.20">
    <property type="entry name" value="Phosphorylase Kinase, domain 1"/>
    <property type="match status" value="1"/>
</dbReference>
<dbReference type="PANTHER" id="PTHR22984">
    <property type="entry name" value="SERINE/THREONINE-PROTEIN KINASE PIM"/>
    <property type="match status" value="1"/>
</dbReference>
<feature type="region of interest" description="Disordered" evidence="11">
    <location>
        <begin position="78"/>
        <end position="110"/>
    </location>
</feature>
<dbReference type="SMART" id="SM00220">
    <property type="entry name" value="S_TKc"/>
    <property type="match status" value="1"/>
</dbReference>
<keyword evidence="3" id="KW-0723">Serine/threonine-protein kinase</keyword>
<evidence type="ECO:0000256" key="11">
    <source>
        <dbReference type="SAM" id="MobiDB-lite"/>
    </source>
</evidence>
<dbReference type="InterPro" id="IPR011009">
    <property type="entry name" value="Kinase-like_dom_sf"/>
</dbReference>
<keyword evidence="4" id="KW-0808">Transferase</keyword>
<evidence type="ECO:0000256" key="5">
    <source>
        <dbReference type="ARBA" id="ARBA00022741"/>
    </source>
</evidence>
<protein>
    <recommendedName>
        <fullName evidence="2">non-specific serine/threonine protein kinase</fullName>
        <ecNumber evidence="2">2.7.11.1</ecNumber>
    </recommendedName>
</protein>
<comment type="similarity">
    <text evidence="1">Belongs to the protein kinase superfamily. CAMK Ser/Thr protein kinase family. PIM subfamily.</text>
</comment>
<evidence type="ECO:0000256" key="3">
    <source>
        <dbReference type="ARBA" id="ARBA00022527"/>
    </source>
</evidence>
<keyword evidence="7 10" id="KW-0067">ATP-binding</keyword>
<dbReference type="Pfam" id="PF00069">
    <property type="entry name" value="Pkinase"/>
    <property type="match status" value="1"/>
</dbReference>
<evidence type="ECO:0000313" key="13">
    <source>
        <dbReference type="EMBL" id="KAI2655713.1"/>
    </source>
</evidence>
<evidence type="ECO:0000256" key="6">
    <source>
        <dbReference type="ARBA" id="ARBA00022777"/>
    </source>
</evidence>
<evidence type="ECO:0000256" key="10">
    <source>
        <dbReference type="PROSITE-ProRule" id="PRU10141"/>
    </source>
</evidence>
<comment type="caution">
    <text evidence="13">The sequence shown here is derived from an EMBL/GenBank/DDBJ whole genome shotgun (WGS) entry which is preliminary data.</text>
</comment>
<comment type="catalytic activity">
    <reaction evidence="9">
        <text>L-seryl-[protein] + ATP = O-phospho-L-seryl-[protein] + ADP + H(+)</text>
        <dbReference type="Rhea" id="RHEA:17989"/>
        <dbReference type="Rhea" id="RHEA-COMP:9863"/>
        <dbReference type="Rhea" id="RHEA-COMP:11604"/>
        <dbReference type="ChEBI" id="CHEBI:15378"/>
        <dbReference type="ChEBI" id="CHEBI:29999"/>
        <dbReference type="ChEBI" id="CHEBI:30616"/>
        <dbReference type="ChEBI" id="CHEBI:83421"/>
        <dbReference type="ChEBI" id="CHEBI:456216"/>
        <dbReference type="EC" id="2.7.11.1"/>
    </reaction>
</comment>
<dbReference type="Proteomes" id="UP000830375">
    <property type="component" value="Unassembled WGS sequence"/>
</dbReference>
<dbReference type="EC" id="2.7.11.1" evidence="2"/>
<organism evidence="13 14">
    <name type="scientific">Labeo rohita</name>
    <name type="common">Indian major carp</name>
    <name type="synonym">Cyprinus rohita</name>
    <dbReference type="NCBI Taxonomy" id="84645"/>
    <lineage>
        <taxon>Eukaryota</taxon>
        <taxon>Metazoa</taxon>
        <taxon>Chordata</taxon>
        <taxon>Craniata</taxon>
        <taxon>Vertebrata</taxon>
        <taxon>Euteleostomi</taxon>
        <taxon>Actinopterygii</taxon>
        <taxon>Neopterygii</taxon>
        <taxon>Teleostei</taxon>
        <taxon>Ostariophysi</taxon>
        <taxon>Cypriniformes</taxon>
        <taxon>Cyprinidae</taxon>
        <taxon>Labeoninae</taxon>
        <taxon>Labeonini</taxon>
        <taxon>Labeo</taxon>
    </lineage>
</organism>
<feature type="binding site" evidence="10">
    <location>
        <position position="466"/>
    </location>
    <ligand>
        <name>ATP</name>
        <dbReference type="ChEBI" id="CHEBI:30616"/>
    </ligand>
</feature>
<sequence length="694" mass="76106">MENSPTEKQTKKSKKKGVRAFFQRIGKAIKRCTLCCYGDYTLPPFPCDDPADVQPGLSGLEWALSIDPCPSGIELTVNADPADLDPPSVSEPSSLEVTPDSNPADPELSHVPGPFSLDLKLTLDTGLYKLDVDPAEPNPPTVLGPSTPDSEITPVPGPSAFGATVEQQSKKKKKKGVCGFFRRTWRAVRRSALRYQRGNKVAPDPFAINPVATRDPADLQPVLFSISWPKLNAEPTYLEPSSVPGPSILNNEPMLAPRQSGCEPADEKETKMWKKKDIQAFFQRTWRTVKFSFLAPDSCHVEPMALSAPFWVLTADPGPSCFEVTVTANQDPGPSGLVVELMSVSGPSSHEIKPAPSPPSLMLTPDMSLDVPETKPLLGSSLELMPVVELADSEPTSASGPSSYRLTRDTDVDNAKQKFVPVLAGFWPTAAPLSSRYDVGVHLGQGAFGSVYKGTRRSNGQKVALKFLTNKAWNNYIDMPGSTKPLLVEVAMNAMVCTPPKSPNIVEMIEWFEEPHQYAIVLEYPHPCETLLAFSMRHGCHLDESVARGLMRQAVLAAKHCIERGVLHNDIKSDNMLVNTETLQLKIIDFGCSERINISSAKECEWANGSVVWSLAIVLLELVNGNQPISVSLSKANDDLIPTFSNELRDLIEQCLGRHQNKRPTLEQILEHPWFKAGLKEARGRQCDTSRKGR</sequence>
<dbReference type="PROSITE" id="PS00107">
    <property type="entry name" value="PROTEIN_KINASE_ATP"/>
    <property type="match status" value="1"/>
</dbReference>
<gene>
    <name evidence="13" type="ORF">H4Q32_024314</name>
</gene>
<dbReference type="InterPro" id="IPR017441">
    <property type="entry name" value="Protein_kinase_ATP_BS"/>
</dbReference>
<reference evidence="13 14" key="1">
    <citation type="submission" date="2022-01" db="EMBL/GenBank/DDBJ databases">
        <title>A high-quality chromosome-level genome assembly of rohu carp, Labeo rohita.</title>
        <authorList>
            <person name="Arick M.A. II"/>
            <person name="Hsu C.-Y."/>
            <person name="Magbanua Z."/>
            <person name="Pechanova O."/>
            <person name="Grover C."/>
            <person name="Miller E."/>
            <person name="Thrash A."/>
            <person name="Ezzel L."/>
            <person name="Alam S."/>
            <person name="Benzie J."/>
            <person name="Hamilton M."/>
            <person name="Karsi A."/>
            <person name="Lawrence M.L."/>
            <person name="Peterson D.G."/>
        </authorList>
    </citation>
    <scope>NUCLEOTIDE SEQUENCE [LARGE SCALE GENOMIC DNA]</scope>
    <source>
        <strain evidence="14">BAU-BD-2019</strain>
        <tissue evidence="13">Blood</tissue>
    </source>
</reference>
<dbReference type="PANTHER" id="PTHR22984:SF11">
    <property type="entry name" value="AURORA KINASE-RELATED"/>
    <property type="match status" value="1"/>
</dbReference>
<dbReference type="InterPro" id="IPR000719">
    <property type="entry name" value="Prot_kinase_dom"/>
</dbReference>
<feature type="domain" description="Protein kinase" evidence="12">
    <location>
        <begin position="437"/>
        <end position="675"/>
    </location>
</feature>
<keyword evidence="6 13" id="KW-0418">Kinase</keyword>
<comment type="catalytic activity">
    <reaction evidence="8">
        <text>L-threonyl-[protein] + ATP = O-phospho-L-threonyl-[protein] + ADP + H(+)</text>
        <dbReference type="Rhea" id="RHEA:46608"/>
        <dbReference type="Rhea" id="RHEA-COMP:11060"/>
        <dbReference type="Rhea" id="RHEA-COMP:11605"/>
        <dbReference type="ChEBI" id="CHEBI:15378"/>
        <dbReference type="ChEBI" id="CHEBI:30013"/>
        <dbReference type="ChEBI" id="CHEBI:30616"/>
        <dbReference type="ChEBI" id="CHEBI:61977"/>
        <dbReference type="ChEBI" id="CHEBI:456216"/>
        <dbReference type="EC" id="2.7.11.1"/>
    </reaction>
</comment>
<accession>A0ABQ8LYI9</accession>